<gene>
    <name evidence="2" type="ORF">ITX44_07855</name>
</gene>
<proteinExistence type="predicted"/>
<dbReference type="RefSeq" id="WP_205356343.1">
    <property type="nucleotide sequence ID" value="NZ_JADKYB010000004.1"/>
</dbReference>
<evidence type="ECO:0000313" key="2">
    <source>
        <dbReference type="EMBL" id="MBM9504448.1"/>
    </source>
</evidence>
<protein>
    <recommendedName>
        <fullName evidence="4">PLD phosphodiesterase domain-containing protein</fullName>
    </recommendedName>
</protein>
<evidence type="ECO:0000256" key="1">
    <source>
        <dbReference type="SAM" id="MobiDB-lite"/>
    </source>
</evidence>
<dbReference type="EMBL" id="JADKYB010000004">
    <property type="protein sequence ID" value="MBM9504448.1"/>
    <property type="molecule type" value="Genomic_DNA"/>
</dbReference>
<comment type="caution">
    <text evidence="2">The sequence shown here is derived from an EMBL/GenBank/DDBJ whole genome shotgun (WGS) entry which is preliminary data.</text>
</comment>
<reference evidence="2 3" key="1">
    <citation type="submission" date="2021-01" db="EMBL/GenBank/DDBJ databases">
        <title>Streptomyces acididurans sp. nov., isolated from a peat swamp forest soil.</title>
        <authorList>
            <person name="Chantavorakit T."/>
            <person name="Duangmal K."/>
        </authorList>
    </citation>
    <scope>NUCLEOTIDE SEQUENCE [LARGE SCALE GENOMIC DNA]</scope>
    <source>
        <strain evidence="2 3">KK5PA1</strain>
    </source>
</reference>
<keyword evidence="3" id="KW-1185">Reference proteome</keyword>
<evidence type="ECO:0008006" key="4">
    <source>
        <dbReference type="Google" id="ProtNLM"/>
    </source>
</evidence>
<dbReference type="SUPFAM" id="SSF56024">
    <property type="entry name" value="Phospholipase D/nuclease"/>
    <property type="match status" value="1"/>
</dbReference>
<feature type="compositionally biased region" description="Polar residues" evidence="1">
    <location>
        <begin position="737"/>
        <end position="747"/>
    </location>
</feature>
<name>A0ABS2TM98_9ACTN</name>
<feature type="region of interest" description="Disordered" evidence="1">
    <location>
        <begin position="716"/>
        <end position="747"/>
    </location>
</feature>
<feature type="region of interest" description="Disordered" evidence="1">
    <location>
        <begin position="1130"/>
        <end position="1164"/>
    </location>
</feature>
<accession>A0ABS2TM98</accession>
<feature type="compositionally biased region" description="Low complexity" evidence="1">
    <location>
        <begin position="1146"/>
        <end position="1164"/>
    </location>
</feature>
<evidence type="ECO:0000313" key="3">
    <source>
        <dbReference type="Proteomes" id="UP000749040"/>
    </source>
</evidence>
<organism evidence="2 3">
    <name type="scientific">Actinacidiphila acididurans</name>
    <dbReference type="NCBI Taxonomy" id="2784346"/>
    <lineage>
        <taxon>Bacteria</taxon>
        <taxon>Bacillati</taxon>
        <taxon>Actinomycetota</taxon>
        <taxon>Actinomycetes</taxon>
        <taxon>Kitasatosporales</taxon>
        <taxon>Streptomycetaceae</taxon>
        <taxon>Actinacidiphila</taxon>
    </lineage>
</organism>
<sequence length="1164" mass="126625">MPDRHNSAVTLYVPCDCITVEVRVGFGDGLSAMEQIALRVIDALARDRRERSAHGHDGGITSAERLAQILGLGLRVTLDLLHDLWRKQYVVLDFESGEVLTTAKVADAILKGTLGSLPGAELGEDSVELMVDRLTGAVWPQGGSPRPLLPGYAVEVEQDDGLIARVPGSELVASLERVLHRRNRERQGGSAIEDASLMQPSGPANLHPKAVDRRPRVQSYRLGKGGAAPIGEQRWIPLDVTVEEDADNGAVAVTVIDREYPSAHRAAAGVRLTQLIAEQPASKVAGILRGTARRAMVNPLALDTLLADLTAAVHKLPTVPAGRRLQRHLELCDDARLCAAMADNRIRTEVSAELVTGDRQLDHVMEVIASAERQLVLCTPSLGHLEWSRVEETVEHLLDKGVQVLVLWGANQQDSLPKHVHTAMMRLVRREGAGLFLLPETSASVRVGVVVADDRAALLTSRPVLMPSRAEHAPAITIRSTDGHGSAAVRDLLSWVGRTVPDGWTSRLVLISEDEFAAKGHKSALPNPLALPLAPDEQTASGQKVRAWYEAWQGYAAALALRLRSRSHPSAELVEDAAHSDLLWQAARGAEHRLLVATERLDEKVVDERFLAYLTERLNEGVHVTVSSPSLAPDRGGPAEELHRLSRANPGRLVLSRIAGRVLVRDDEVVVGSFDFLQRGRREASRPRHRRQAELGLRMKDARLADEVCEHFRTAAAAGPAQTDRPAPLSRRPLVASPQSDPLQTSGGDIDVLLARQRLVEQFRPGQEGSRHVRAELARAADPWALLESIYAATDDALREAAVAQCLIDHADRADPQALPIWRHRLMELRWQAGDFFAAAALRRLDPSPDSRPTPHLAAIAAAFGGPLTGAALTEVLVEAELRPDERAAVHAIAVAELLRSGDADSAAVVTEVASAATAGWQAFGEALLTAWRDSHQRALEPVVRRATHNDRYARGLEDAWNTLDDALRLAGQQAKYVGKAVRAHGLLFGPNGEFGRIVAAARLRDPATLRALTEERFPLGEPCAAEVERLVDEVWDQVRGSHQDAQLFGKPRPKYLGRLEQAVQACHALYAAQDERDRTRSGLSDEERELTATLRTAYQQARREQSAAGSTGHVEERVIRAVREYLDDDFGFAPEPSPNTGPGPGADLLDGQAAQDAWQGGPE</sequence>
<dbReference type="Proteomes" id="UP000749040">
    <property type="component" value="Unassembled WGS sequence"/>
</dbReference>